<dbReference type="InterPro" id="IPR041988">
    <property type="entry name" value="Ribosomal_uL24_KOW"/>
</dbReference>
<dbReference type="RefSeq" id="WP_011784253.1">
    <property type="nucleotide sequence ID" value="NZ_PXNP01000098.1"/>
</dbReference>
<keyword evidence="3 8" id="KW-0694">RNA-binding</keyword>
<keyword evidence="11" id="KW-1185">Reference proteome</keyword>
<evidence type="ECO:0000256" key="8">
    <source>
        <dbReference type="HAMAP-Rule" id="MF_01326"/>
    </source>
</evidence>
<dbReference type="SUPFAM" id="SSF50104">
    <property type="entry name" value="Translation proteins SH3-like domain"/>
    <property type="match status" value="1"/>
</dbReference>
<evidence type="ECO:0000313" key="11">
    <source>
        <dbReference type="Proteomes" id="UP000239866"/>
    </source>
</evidence>
<name>A0A2T1K742_9GAMM</name>
<feature type="domain" description="KOW" evidence="9">
    <location>
        <begin position="3"/>
        <end position="30"/>
    </location>
</feature>
<dbReference type="GO" id="GO:0006412">
    <property type="term" value="P:translation"/>
    <property type="evidence" value="ECO:0007669"/>
    <property type="project" value="UniProtKB-UniRule"/>
</dbReference>
<evidence type="ECO:0000256" key="4">
    <source>
        <dbReference type="ARBA" id="ARBA00022980"/>
    </source>
</evidence>
<dbReference type="InterPro" id="IPR003256">
    <property type="entry name" value="Ribosomal_uL24"/>
</dbReference>
<organism evidence="10 11">
    <name type="scientific">Marinobacter fuscus</name>
    <dbReference type="NCBI Taxonomy" id="2109942"/>
    <lineage>
        <taxon>Bacteria</taxon>
        <taxon>Pseudomonadati</taxon>
        <taxon>Pseudomonadota</taxon>
        <taxon>Gammaproteobacteria</taxon>
        <taxon>Pseudomonadales</taxon>
        <taxon>Marinobacteraceae</taxon>
        <taxon>Marinobacter</taxon>
    </lineage>
</organism>
<dbReference type="AlphaFoldDB" id="A0A2T1K742"/>
<dbReference type="GO" id="GO:1990904">
    <property type="term" value="C:ribonucleoprotein complex"/>
    <property type="evidence" value="ECO:0007669"/>
    <property type="project" value="UniProtKB-KW"/>
</dbReference>
<dbReference type="GeneID" id="31820105"/>
<dbReference type="GO" id="GO:0003735">
    <property type="term" value="F:structural constituent of ribosome"/>
    <property type="evidence" value="ECO:0007669"/>
    <property type="project" value="InterPro"/>
</dbReference>
<proteinExistence type="inferred from homology"/>
<evidence type="ECO:0000256" key="2">
    <source>
        <dbReference type="ARBA" id="ARBA00022730"/>
    </source>
</evidence>
<dbReference type="InterPro" id="IPR008991">
    <property type="entry name" value="Translation_prot_SH3-like_sf"/>
</dbReference>
<sequence>MKKIKRDDEVIVTTGKDKDKRGKVLKVLDDGRVLVSGINMMKKHTKPNPMLGTPGGIVEKEAPIQASNVAIFNPQTGKADRVGFQIKEDGTKVRIFKSTNEAVDNQ</sequence>
<keyword evidence="5 8" id="KW-0687">Ribonucleoprotein</keyword>
<keyword evidence="2 8" id="KW-0699">rRNA-binding</keyword>
<dbReference type="GO" id="GO:0005840">
    <property type="term" value="C:ribosome"/>
    <property type="evidence" value="ECO:0007669"/>
    <property type="project" value="UniProtKB-KW"/>
</dbReference>
<evidence type="ECO:0000256" key="7">
    <source>
        <dbReference type="ARBA" id="ARBA00058688"/>
    </source>
</evidence>
<evidence type="ECO:0000259" key="9">
    <source>
        <dbReference type="SMART" id="SM00739"/>
    </source>
</evidence>
<dbReference type="SMART" id="SM00739">
    <property type="entry name" value="KOW"/>
    <property type="match status" value="1"/>
</dbReference>
<dbReference type="SMR" id="A0A2T1K742"/>
<dbReference type="Pfam" id="PF00467">
    <property type="entry name" value="KOW"/>
    <property type="match status" value="1"/>
</dbReference>
<dbReference type="PANTHER" id="PTHR12903">
    <property type="entry name" value="MITOCHONDRIAL RIBOSOMAL PROTEIN L24"/>
    <property type="match status" value="1"/>
</dbReference>
<evidence type="ECO:0000313" key="10">
    <source>
        <dbReference type="EMBL" id="PSF05573.1"/>
    </source>
</evidence>
<dbReference type="GO" id="GO:0019843">
    <property type="term" value="F:rRNA binding"/>
    <property type="evidence" value="ECO:0007669"/>
    <property type="project" value="UniProtKB-UniRule"/>
</dbReference>
<comment type="similarity">
    <text evidence="1 8">Belongs to the universal ribosomal protein uL24 family.</text>
</comment>
<comment type="function">
    <text evidence="8">One of two assembly initiator proteins, it binds directly to the 5'-end of the 23S rRNA, where it nucleates assembly of the 50S subunit.</text>
</comment>
<dbReference type="NCBIfam" id="TIGR01079">
    <property type="entry name" value="rplX_bact"/>
    <property type="match status" value="1"/>
</dbReference>
<dbReference type="OrthoDB" id="9807419at2"/>
<dbReference type="CDD" id="cd06089">
    <property type="entry name" value="KOW_RPL26"/>
    <property type="match status" value="1"/>
</dbReference>
<dbReference type="HAMAP" id="MF_01326_B">
    <property type="entry name" value="Ribosomal_uL24_B"/>
    <property type="match status" value="1"/>
</dbReference>
<evidence type="ECO:0000256" key="3">
    <source>
        <dbReference type="ARBA" id="ARBA00022884"/>
    </source>
</evidence>
<dbReference type="InterPro" id="IPR014722">
    <property type="entry name" value="Rib_uL2_dom2"/>
</dbReference>
<dbReference type="Pfam" id="PF17136">
    <property type="entry name" value="ribosomal_L24"/>
    <property type="match status" value="1"/>
</dbReference>
<evidence type="ECO:0000256" key="6">
    <source>
        <dbReference type="ARBA" id="ARBA00035206"/>
    </source>
</evidence>
<comment type="caution">
    <text evidence="10">The sequence shown here is derived from an EMBL/GenBank/DDBJ whole genome shotgun (WGS) entry which is preliminary data.</text>
</comment>
<evidence type="ECO:0000256" key="1">
    <source>
        <dbReference type="ARBA" id="ARBA00010618"/>
    </source>
</evidence>
<dbReference type="Gene3D" id="2.30.30.30">
    <property type="match status" value="1"/>
</dbReference>
<keyword evidence="4 8" id="KW-0689">Ribosomal protein</keyword>
<comment type="subunit">
    <text evidence="8">Part of the 50S ribosomal subunit.</text>
</comment>
<gene>
    <name evidence="8" type="primary">rplX</name>
    <name evidence="10" type="ORF">C7H09_14380</name>
</gene>
<reference evidence="10 11" key="1">
    <citation type="submission" date="2018-03" db="EMBL/GenBank/DDBJ databases">
        <title>Marinobacter brunus sp. nov., a marine bacterium of Gamma-proteobacteria isolated from the surface seawater of the South China Sea.</title>
        <authorList>
            <person name="Cheng H."/>
            <person name="Wu Y.-H."/>
            <person name="Xamxidin M."/>
            <person name="Xu X.-W."/>
        </authorList>
    </citation>
    <scope>NUCLEOTIDE SEQUENCE [LARGE SCALE GENOMIC DNA]</scope>
    <source>
        <strain evidence="10 11">NH169-3</strain>
    </source>
</reference>
<comment type="function">
    <text evidence="7 8">One of the proteins that surrounds the polypeptide exit tunnel on the outside of the subunit.</text>
</comment>
<dbReference type="InterPro" id="IPR005824">
    <property type="entry name" value="KOW"/>
</dbReference>
<dbReference type="EMBL" id="PXNP01000098">
    <property type="protein sequence ID" value="PSF05573.1"/>
    <property type="molecule type" value="Genomic_DNA"/>
</dbReference>
<accession>A0A2T1K742</accession>
<dbReference type="FunFam" id="2.30.30.30:FF:000004">
    <property type="entry name" value="50S ribosomal protein L24"/>
    <property type="match status" value="1"/>
</dbReference>
<dbReference type="Proteomes" id="UP000239866">
    <property type="component" value="Unassembled WGS sequence"/>
</dbReference>
<dbReference type="InterPro" id="IPR057264">
    <property type="entry name" value="Ribosomal_uL24_C"/>
</dbReference>
<protein>
    <recommendedName>
        <fullName evidence="6 8">Large ribosomal subunit protein uL24</fullName>
    </recommendedName>
</protein>
<evidence type="ECO:0000256" key="5">
    <source>
        <dbReference type="ARBA" id="ARBA00023274"/>
    </source>
</evidence>